<dbReference type="CDD" id="cd03258">
    <property type="entry name" value="ABC_MetN_methionine_transporter"/>
    <property type="match status" value="1"/>
</dbReference>
<sequence>MIDFKNVSVTFHDSGKEVKAVQDVNLSIEDHDIYGIVGYSGAGKSTLVRTINLLQKPTAGQVLVNGTDFTTLSEKQLREHRHKIGMIFQHFNLLESLTIFNNVAFPLRHTGKSKQETKAKVTELLKLVGLGDKANVYPSQLSGGQKQRVAIARALANDPQILLSDEATSALDPKTTQQILRLLKKLNQQLGLTIVLITHQMEAVKSVCNKVAVMEYGRVIEKGSAVQIFSEPHEPLTQEFIRVASHVDEVLTTLRQSPNFQLGADEQLLQLTYNGTNTDQPLIASLFSNFGVVANILYGNVDLIQDVPLGNLIISLQGDDEKRQSSIDYLKKQGVHVAELSLAAVEDHSLEGE</sequence>
<keyword evidence="4" id="KW-0547">Nucleotide-binding</keyword>
<dbReference type="InterPro" id="IPR018449">
    <property type="entry name" value="NIL_domain"/>
</dbReference>
<proteinExistence type="inferred from homology"/>
<organism evidence="12 13">
    <name type="scientific">Candidatus Limosilactobacillus merdipullorum</name>
    <dbReference type="NCBI Taxonomy" id="2838653"/>
    <lineage>
        <taxon>Bacteria</taxon>
        <taxon>Bacillati</taxon>
        <taxon>Bacillota</taxon>
        <taxon>Bacilli</taxon>
        <taxon>Lactobacillales</taxon>
        <taxon>Lactobacillaceae</taxon>
        <taxon>Limosilactobacillus</taxon>
    </lineage>
</organism>
<dbReference type="InterPro" id="IPR003439">
    <property type="entry name" value="ABC_transporter-like_ATP-bd"/>
</dbReference>
<dbReference type="InterPro" id="IPR050086">
    <property type="entry name" value="MetN_ABC_transporter-like"/>
</dbReference>
<evidence type="ECO:0000256" key="2">
    <source>
        <dbReference type="ARBA" id="ARBA00022448"/>
    </source>
</evidence>
<evidence type="ECO:0000256" key="1">
    <source>
        <dbReference type="ARBA" id="ARBA00005417"/>
    </source>
</evidence>
<comment type="function">
    <text evidence="10">Part of the ABC transporter FtsEX involved in cellular division. Has ATPase activity. Essential for cell division and viability.</text>
</comment>
<dbReference type="InterPro" id="IPR045865">
    <property type="entry name" value="ACT-like_dom_sf"/>
</dbReference>
<keyword evidence="5 12" id="KW-0067">ATP-binding</keyword>
<evidence type="ECO:0000313" key="12">
    <source>
        <dbReference type="EMBL" id="HIW70289.1"/>
    </source>
</evidence>
<keyword evidence="3" id="KW-1003">Cell membrane</keyword>
<evidence type="ECO:0000256" key="9">
    <source>
        <dbReference type="ARBA" id="ARBA00049360"/>
    </source>
</evidence>
<dbReference type="InterPro" id="IPR017871">
    <property type="entry name" value="ABC_transporter-like_CS"/>
</dbReference>
<dbReference type="InterPro" id="IPR003593">
    <property type="entry name" value="AAA+_ATPase"/>
</dbReference>
<feature type="domain" description="ABC transporter" evidence="11">
    <location>
        <begin position="2"/>
        <end position="241"/>
    </location>
</feature>
<reference evidence="12" key="2">
    <citation type="submission" date="2021-04" db="EMBL/GenBank/DDBJ databases">
        <authorList>
            <person name="Gilroy R."/>
        </authorList>
    </citation>
    <scope>NUCLEOTIDE SEQUENCE</scope>
    <source>
        <strain evidence="12">ChiHejej3B27-2180</strain>
    </source>
</reference>
<dbReference type="PANTHER" id="PTHR43166:SF30">
    <property type="entry name" value="METHIONINE IMPORT ATP-BINDING PROTEIN METN"/>
    <property type="match status" value="1"/>
</dbReference>
<dbReference type="SMART" id="SM00382">
    <property type="entry name" value="AAA"/>
    <property type="match status" value="1"/>
</dbReference>
<dbReference type="InterPro" id="IPR041701">
    <property type="entry name" value="MetN_ABC"/>
</dbReference>
<comment type="similarity">
    <text evidence="1">Belongs to the ABC transporter superfamily.</text>
</comment>
<dbReference type="Proteomes" id="UP000886878">
    <property type="component" value="Unassembled WGS sequence"/>
</dbReference>
<keyword evidence="7" id="KW-0029">Amino-acid transport</keyword>
<evidence type="ECO:0000256" key="7">
    <source>
        <dbReference type="ARBA" id="ARBA00022970"/>
    </source>
</evidence>
<evidence type="ECO:0000256" key="6">
    <source>
        <dbReference type="ARBA" id="ARBA00022967"/>
    </source>
</evidence>
<evidence type="ECO:0000256" key="3">
    <source>
        <dbReference type="ARBA" id="ARBA00022475"/>
    </source>
</evidence>
<dbReference type="GO" id="GO:0005524">
    <property type="term" value="F:ATP binding"/>
    <property type="evidence" value="ECO:0007669"/>
    <property type="project" value="UniProtKB-KW"/>
</dbReference>
<comment type="catalytic activity">
    <reaction evidence="9">
        <text>ATP + H2O = ADP + phosphate + H(+)</text>
        <dbReference type="Rhea" id="RHEA:13065"/>
        <dbReference type="ChEBI" id="CHEBI:15377"/>
        <dbReference type="ChEBI" id="CHEBI:15378"/>
        <dbReference type="ChEBI" id="CHEBI:30616"/>
        <dbReference type="ChEBI" id="CHEBI:43474"/>
        <dbReference type="ChEBI" id="CHEBI:456216"/>
    </reaction>
</comment>
<evidence type="ECO:0000256" key="5">
    <source>
        <dbReference type="ARBA" id="ARBA00022840"/>
    </source>
</evidence>
<keyword evidence="2" id="KW-0813">Transport</keyword>
<evidence type="ECO:0000313" key="13">
    <source>
        <dbReference type="Proteomes" id="UP000886878"/>
    </source>
</evidence>
<dbReference type="PANTHER" id="PTHR43166">
    <property type="entry name" value="AMINO ACID IMPORT ATP-BINDING PROTEIN"/>
    <property type="match status" value="1"/>
</dbReference>
<evidence type="ECO:0000256" key="8">
    <source>
        <dbReference type="ARBA" id="ARBA00023136"/>
    </source>
</evidence>
<dbReference type="Pfam" id="PF09383">
    <property type="entry name" value="NIL"/>
    <property type="match status" value="1"/>
</dbReference>
<dbReference type="SMART" id="SM00930">
    <property type="entry name" value="NIL"/>
    <property type="match status" value="1"/>
</dbReference>
<dbReference type="GO" id="GO:0005886">
    <property type="term" value="C:plasma membrane"/>
    <property type="evidence" value="ECO:0007669"/>
    <property type="project" value="UniProtKB-ARBA"/>
</dbReference>
<dbReference type="PROSITE" id="PS50893">
    <property type="entry name" value="ABC_TRANSPORTER_2"/>
    <property type="match status" value="1"/>
</dbReference>
<dbReference type="Pfam" id="PF00005">
    <property type="entry name" value="ABC_tran"/>
    <property type="match status" value="1"/>
</dbReference>
<keyword evidence="6" id="KW-1278">Translocase</keyword>
<dbReference type="GO" id="GO:0006865">
    <property type="term" value="P:amino acid transport"/>
    <property type="evidence" value="ECO:0007669"/>
    <property type="project" value="UniProtKB-KW"/>
</dbReference>
<dbReference type="SUPFAM" id="SSF55021">
    <property type="entry name" value="ACT-like"/>
    <property type="match status" value="1"/>
</dbReference>
<dbReference type="Gene3D" id="3.40.50.300">
    <property type="entry name" value="P-loop containing nucleotide triphosphate hydrolases"/>
    <property type="match status" value="1"/>
</dbReference>
<evidence type="ECO:0000256" key="4">
    <source>
        <dbReference type="ARBA" id="ARBA00022741"/>
    </source>
</evidence>
<accession>A0A9D1U4F5</accession>
<protein>
    <submittedName>
        <fullName evidence="12">ATP-binding cassette domain-containing protein</fullName>
    </submittedName>
</protein>
<name>A0A9D1U4F5_9LACO</name>
<dbReference type="Gene3D" id="3.30.70.260">
    <property type="match status" value="1"/>
</dbReference>
<evidence type="ECO:0000259" key="11">
    <source>
        <dbReference type="PROSITE" id="PS50893"/>
    </source>
</evidence>
<dbReference type="InterPro" id="IPR027417">
    <property type="entry name" value="P-loop_NTPase"/>
</dbReference>
<dbReference type="GO" id="GO:0016887">
    <property type="term" value="F:ATP hydrolysis activity"/>
    <property type="evidence" value="ECO:0007669"/>
    <property type="project" value="InterPro"/>
</dbReference>
<dbReference type="FunFam" id="3.40.50.300:FF:000056">
    <property type="entry name" value="Cell division ATP-binding protein FtsE"/>
    <property type="match status" value="1"/>
</dbReference>
<keyword evidence="8" id="KW-0472">Membrane</keyword>
<comment type="caution">
    <text evidence="12">The sequence shown here is derived from an EMBL/GenBank/DDBJ whole genome shotgun (WGS) entry which is preliminary data.</text>
</comment>
<dbReference type="EMBL" id="DXGK01000052">
    <property type="protein sequence ID" value="HIW70289.1"/>
    <property type="molecule type" value="Genomic_DNA"/>
</dbReference>
<gene>
    <name evidence="12" type="ORF">H9876_02765</name>
</gene>
<evidence type="ECO:0000256" key="10">
    <source>
        <dbReference type="ARBA" id="ARBA00055994"/>
    </source>
</evidence>
<dbReference type="SUPFAM" id="SSF52540">
    <property type="entry name" value="P-loop containing nucleoside triphosphate hydrolases"/>
    <property type="match status" value="1"/>
</dbReference>
<reference evidence="12" key="1">
    <citation type="journal article" date="2021" name="PeerJ">
        <title>Extensive microbial diversity within the chicken gut microbiome revealed by metagenomics and culture.</title>
        <authorList>
            <person name="Gilroy R."/>
            <person name="Ravi A."/>
            <person name="Getino M."/>
            <person name="Pursley I."/>
            <person name="Horton D.L."/>
            <person name="Alikhan N.F."/>
            <person name="Baker D."/>
            <person name="Gharbi K."/>
            <person name="Hall N."/>
            <person name="Watson M."/>
            <person name="Adriaenssens E.M."/>
            <person name="Foster-Nyarko E."/>
            <person name="Jarju S."/>
            <person name="Secka A."/>
            <person name="Antonio M."/>
            <person name="Oren A."/>
            <person name="Chaudhuri R.R."/>
            <person name="La Ragione R."/>
            <person name="Hildebrand F."/>
            <person name="Pallen M.J."/>
        </authorList>
    </citation>
    <scope>NUCLEOTIDE SEQUENCE</scope>
    <source>
        <strain evidence="12">ChiHejej3B27-2180</strain>
    </source>
</reference>
<dbReference type="PROSITE" id="PS00211">
    <property type="entry name" value="ABC_TRANSPORTER_1"/>
    <property type="match status" value="1"/>
</dbReference>
<dbReference type="AlphaFoldDB" id="A0A9D1U4F5"/>